<evidence type="ECO:0000313" key="1">
    <source>
        <dbReference type="EMBL" id="KAJ8412530.1"/>
    </source>
</evidence>
<comment type="caution">
    <text evidence="1">The sequence shown here is derived from an EMBL/GenBank/DDBJ whole genome shotgun (WGS) entry which is preliminary data.</text>
</comment>
<name>A0AAD7WXD5_9TELE</name>
<proteinExistence type="predicted"/>
<gene>
    <name evidence="1" type="ORF">AAFF_G00128660</name>
</gene>
<reference evidence="1" key="1">
    <citation type="journal article" date="2023" name="Science">
        <title>Genome structures resolve the early diversification of teleost fishes.</title>
        <authorList>
            <person name="Parey E."/>
            <person name="Louis A."/>
            <person name="Montfort J."/>
            <person name="Bouchez O."/>
            <person name="Roques C."/>
            <person name="Iampietro C."/>
            <person name="Lluch J."/>
            <person name="Castinel A."/>
            <person name="Donnadieu C."/>
            <person name="Desvignes T."/>
            <person name="Floi Bucao C."/>
            <person name="Jouanno E."/>
            <person name="Wen M."/>
            <person name="Mejri S."/>
            <person name="Dirks R."/>
            <person name="Jansen H."/>
            <person name="Henkel C."/>
            <person name="Chen W.J."/>
            <person name="Zahm M."/>
            <person name="Cabau C."/>
            <person name="Klopp C."/>
            <person name="Thompson A.W."/>
            <person name="Robinson-Rechavi M."/>
            <person name="Braasch I."/>
            <person name="Lecointre G."/>
            <person name="Bobe J."/>
            <person name="Postlethwait J.H."/>
            <person name="Berthelot C."/>
            <person name="Roest Crollius H."/>
            <person name="Guiguen Y."/>
        </authorList>
    </citation>
    <scope>NUCLEOTIDE SEQUENCE</scope>
    <source>
        <strain evidence="1">NC1722</strain>
    </source>
</reference>
<protein>
    <submittedName>
        <fullName evidence="1">Uncharacterized protein</fullName>
    </submittedName>
</protein>
<sequence length="81" mass="8798">MQSKESSPHHWACYQTGTAELVFILRWPSLDRDCALLALCEAATLASGVQQCGCPASSYQRSLDLGAALPVSVLIHMPFFT</sequence>
<organism evidence="1 2">
    <name type="scientific">Aldrovandia affinis</name>
    <dbReference type="NCBI Taxonomy" id="143900"/>
    <lineage>
        <taxon>Eukaryota</taxon>
        <taxon>Metazoa</taxon>
        <taxon>Chordata</taxon>
        <taxon>Craniata</taxon>
        <taxon>Vertebrata</taxon>
        <taxon>Euteleostomi</taxon>
        <taxon>Actinopterygii</taxon>
        <taxon>Neopterygii</taxon>
        <taxon>Teleostei</taxon>
        <taxon>Notacanthiformes</taxon>
        <taxon>Halosauridae</taxon>
        <taxon>Aldrovandia</taxon>
    </lineage>
</organism>
<keyword evidence="2" id="KW-1185">Reference proteome</keyword>
<accession>A0AAD7WXD5</accession>
<evidence type="ECO:0000313" key="2">
    <source>
        <dbReference type="Proteomes" id="UP001221898"/>
    </source>
</evidence>
<dbReference type="EMBL" id="JAINUG010000019">
    <property type="protein sequence ID" value="KAJ8412530.1"/>
    <property type="molecule type" value="Genomic_DNA"/>
</dbReference>
<dbReference type="Proteomes" id="UP001221898">
    <property type="component" value="Unassembled WGS sequence"/>
</dbReference>
<dbReference type="AlphaFoldDB" id="A0AAD7WXD5"/>